<dbReference type="RefSeq" id="WP_166205711.1">
    <property type="nucleotide sequence ID" value="NZ_CP088285.1"/>
</dbReference>
<accession>A0A973W2H0</accession>
<reference evidence="1" key="1">
    <citation type="submission" date="2020-06" db="EMBL/GenBank/DDBJ databases">
        <title>Whole Genome Sequence of Bradyrhizobium sp. Strain 1S1.</title>
        <authorList>
            <person name="Bromfield E.S.P."/>
            <person name="Cloutier S."/>
        </authorList>
    </citation>
    <scope>NUCLEOTIDE SEQUENCE [LARGE SCALE GENOMIC DNA]</scope>
    <source>
        <strain evidence="1">1S1</strain>
    </source>
</reference>
<dbReference type="EMBL" id="JAAOLE020000001">
    <property type="protein sequence ID" value="NVI46387.1"/>
    <property type="molecule type" value="Genomic_DNA"/>
</dbReference>
<protein>
    <submittedName>
        <fullName evidence="1">Uncharacterized protein</fullName>
    </submittedName>
</protein>
<name>A0A973W2H0_9BRAD</name>
<gene>
    <name evidence="1" type="ORF">HAP48_026190</name>
</gene>
<dbReference type="AlphaFoldDB" id="A0A973W2H0"/>
<organism evidence="1">
    <name type="scientific">Bradyrhizobium septentrionale</name>
    <dbReference type="NCBI Taxonomy" id="1404411"/>
    <lineage>
        <taxon>Bacteria</taxon>
        <taxon>Pseudomonadati</taxon>
        <taxon>Pseudomonadota</taxon>
        <taxon>Alphaproteobacteria</taxon>
        <taxon>Hyphomicrobiales</taxon>
        <taxon>Nitrobacteraceae</taxon>
        <taxon>Bradyrhizobium</taxon>
    </lineage>
</organism>
<proteinExistence type="predicted"/>
<comment type="caution">
    <text evidence="1">The sequence shown here is derived from an EMBL/GenBank/DDBJ whole genome shotgun (WGS) entry which is preliminary data.</text>
</comment>
<sequence>MKPVDQDKFHDRETGARGNCQQAAVASILELPLHQVPNFHDCEEGFWAGFNNFVRSRGMAILALRNGDFDYWLRTSGVHYLAYGPAERGVLHAVVYRGGKLAHDPHPSRAGLLQVDEVNVLVPLL</sequence>
<evidence type="ECO:0000313" key="1">
    <source>
        <dbReference type="EMBL" id="NVI46387.1"/>
    </source>
</evidence>